<dbReference type="NCBIfam" id="NF009773">
    <property type="entry name" value="PRK13270.1"/>
    <property type="match status" value="1"/>
</dbReference>
<dbReference type="InterPro" id="IPR012341">
    <property type="entry name" value="6hp_glycosidase-like_sf"/>
</dbReference>
<dbReference type="GO" id="GO:0005993">
    <property type="term" value="P:trehalose catabolic process"/>
    <property type="evidence" value="ECO:0007669"/>
    <property type="project" value="TreeGrafter"/>
</dbReference>
<evidence type="ECO:0000313" key="3">
    <source>
        <dbReference type="EMBL" id="KAA9038186.1"/>
    </source>
</evidence>
<gene>
    <name evidence="3" type="primary">treA</name>
    <name evidence="3" type="ORF">FW778_15675</name>
</gene>
<dbReference type="AlphaFoldDB" id="A0A5J5IEP8"/>
<dbReference type="RefSeq" id="WP_150415746.1">
    <property type="nucleotide sequence ID" value="NZ_VYQF01000004.1"/>
</dbReference>
<comment type="caution">
    <text evidence="3">The sequence shown here is derived from an EMBL/GenBank/DDBJ whole genome shotgun (WGS) entry which is preliminary data.</text>
</comment>
<dbReference type="InterPro" id="IPR018232">
    <property type="entry name" value="Glyco_hydro_37_CS"/>
</dbReference>
<keyword evidence="4" id="KW-1185">Reference proteome</keyword>
<keyword evidence="1" id="KW-0378">Hydrolase</keyword>
<dbReference type="PANTHER" id="PTHR23403:SF1">
    <property type="entry name" value="TREHALASE"/>
    <property type="match status" value="1"/>
</dbReference>
<name>A0A5J5IEP8_9BACT</name>
<reference evidence="3 4" key="1">
    <citation type="submission" date="2019-09" db="EMBL/GenBank/DDBJ databases">
        <title>Draft genome sequence of Ginsengibacter sp. BR5-29.</title>
        <authorList>
            <person name="Im W.-T."/>
        </authorList>
    </citation>
    <scope>NUCLEOTIDE SEQUENCE [LARGE SCALE GENOMIC DNA]</scope>
    <source>
        <strain evidence="3 4">BR5-29</strain>
    </source>
</reference>
<dbReference type="PRINTS" id="PR00744">
    <property type="entry name" value="GLHYDRLASE37"/>
</dbReference>
<evidence type="ECO:0000256" key="1">
    <source>
        <dbReference type="ARBA" id="ARBA00022801"/>
    </source>
</evidence>
<dbReference type="SUPFAM" id="SSF48208">
    <property type="entry name" value="Six-hairpin glycosidases"/>
    <property type="match status" value="1"/>
</dbReference>
<dbReference type="PROSITE" id="PS00928">
    <property type="entry name" value="TREHALASE_2"/>
    <property type="match status" value="1"/>
</dbReference>
<dbReference type="NCBIfam" id="NF009774">
    <property type="entry name" value="PRK13271.1"/>
    <property type="match status" value="1"/>
</dbReference>
<evidence type="ECO:0000256" key="2">
    <source>
        <dbReference type="ARBA" id="ARBA00023295"/>
    </source>
</evidence>
<dbReference type="PANTHER" id="PTHR23403">
    <property type="entry name" value="TREHALASE"/>
    <property type="match status" value="1"/>
</dbReference>
<dbReference type="Proteomes" id="UP000326903">
    <property type="component" value="Unassembled WGS sequence"/>
</dbReference>
<dbReference type="Gene3D" id="1.50.10.10">
    <property type="match status" value="1"/>
</dbReference>
<dbReference type="InterPro" id="IPR001661">
    <property type="entry name" value="Glyco_hydro_37"/>
</dbReference>
<organism evidence="3 4">
    <name type="scientific">Ginsengibacter hankyongi</name>
    <dbReference type="NCBI Taxonomy" id="2607284"/>
    <lineage>
        <taxon>Bacteria</taxon>
        <taxon>Pseudomonadati</taxon>
        <taxon>Bacteroidota</taxon>
        <taxon>Chitinophagia</taxon>
        <taxon>Chitinophagales</taxon>
        <taxon>Chitinophagaceae</taxon>
        <taxon>Ginsengibacter</taxon>
    </lineage>
</organism>
<sequence>MSVKNIFSLGELFEKVQLQKVFPDSKTFVDCTPRFDLAYILQRYDEQKKEPGFNLSFFVHEYFIEPKSISSGYISDTSLPIETHLELLWDVLTRQPEDTNDSLVDLPDPYIVPGGRFREIYYWDSYFTMLGLQVSNRADMILNMANNFSYLIDRFGYVPNGNRTYFLGRSQPPFFACMVKLLAEEKGAEILIEYLPRLQKEYDFWMKGIEELTDENKSINRVTLLQGENILNHYWDEHDFPRPEAFAEEIKLSATAKDKKTLYRHLRAACESGWDFSSRWFKDVKDFSTIHTADIIPVDLNCLLFHLEQTLAEGYELAGNKNSSEKFIALAASRKEAINTYCWNENKGFYFDYDYVDDVQKNSLTLAAAFPLFFEIASQQQADSIAKNLQQYFLKPGGLISTTETTTQQWDAPNGWAPLQWIAIIGLRNYKHDDLAKDVATRWMNINKKVYQATGKMMEKYNVVATDTKAGGGEYPAQDGFGWTNGVYLALEKSFGKL</sequence>
<evidence type="ECO:0000313" key="4">
    <source>
        <dbReference type="Proteomes" id="UP000326903"/>
    </source>
</evidence>
<dbReference type="InterPro" id="IPR008928">
    <property type="entry name" value="6-hairpin_glycosidase_sf"/>
</dbReference>
<accession>A0A5J5IEP8</accession>
<dbReference type="GO" id="GO:0004555">
    <property type="term" value="F:alpha,alpha-trehalase activity"/>
    <property type="evidence" value="ECO:0007669"/>
    <property type="project" value="InterPro"/>
</dbReference>
<dbReference type="PROSITE" id="PS00927">
    <property type="entry name" value="TREHALASE_1"/>
    <property type="match status" value="1"/>
</dbReference>
<dbReference type="EMBL" id="VYQF01000004">
    <property type="protein sequence ID" value="KAA9038186.1"/>
    <property type="molecule type" value="Genomic_DNA"/>
</dbReference>
<dbReference type="Pfam" id="PF01204">
    <property type="entry name" value="Trehalase"/>
    <property type="match status" value="1"/>
</dbReference>
<proteinExistence type="predicted"/>
<keyword evidence="2" id="KW-0326">Glycosidase</keyword>
<protein>
    <submittedName>
        <fullName evidence="3">Alpha,alpha-trehalase TreA</fullName>
    </submittedName>
</protein>